<reference evidence="2 3" key="1">
    <citation type="submission" date="2016-10" db="EMBL/GenBank/DDBJ databases">
        <authorList>
            <person name="de Groot N.N."/>
        </authorList>
    </citation>
    <scope>NUCLEOTIDE SEQUENCE [LARGE SCALE GENOMIC DNA]</scope>
    <source>
        <strain evidence="2 3">IBRC-M 10780</strain>
    </source>
</reference>
<gene>
    <name evidence="2" type="ORF">SAMN05216389_106231</name>
</gene>
<feature type="domain" description="Peptidase C39-like" evidence="1">
    <location>
        <begin position="11"/>
        <end position="172"/>
    </location>
</feature>
<protein>
    <submittedName>
        <fullName evidence="2">Uncharacterized protein YvpB</fullName>
    </submittedName>
</protein>
<dbReference type="Proteomes" id="UP000198618">
    <property type="component" value="Unassembled WGS sequence"/>
</dbReference>
<dbReference type="STRING" id="930131.SAMN05216389_106231"/>
<dbReference type="InterPro" id="IPR039564">
    <property type="entry name" value="Peptidase_C39-like"/>
</dbReference>
<dbReference type="EMBL" id="FOHE01000006">
    <property type="protein sequence ID" value="SET18821.1"/>
    <property type="molecule type" value="Genomic_DNA"/>
</dbReference>
<keyword evidence="3" id="KW-1185">Reference proteome</keyword>
<name>A0A1I0CI61_9BACI</name>
<dbReference type="AlphaFoldDB" id="A0A1I0CI61"/>
<evidence type="ECO:0000313" key="2">
    <source>
        <dbReference type="EMBL" id="SET18821.1"/>
    </source>
</evidence>
<dbReference type="OrthoDB" id="1164310at2"/>
<proteinExistence type="predicted"/>
<evidence type="ECO:0000259" key="1">
    <source>
        <dbReference type="Pfam" id="PF13529"/>
    </source>
</evidence>
<evidence type="ECO:0000313" key="3">
    <source>
        <dbReference type="Proteomes" id="UP000198618"/>
    </source>
</evidence>
<dbReference type="RefSeq" id="WP_090868961.1">
    <property type="nucleotide sequence ID" value="NZ_FOHE01000006.1"/>
</dbReference>
<dbReference type="PANTHER" id="PTHR37806">
    <property type="entry name" value="LMO0724 PROTEIN"/>
    <property type="match status" value="1"/>
</dbReference>
<dbReference type="PANTHER" id="PTHR37806:SF1">
    <property type="entry name" value="PEPTIDASE C39-LIKE DOMAIN-CONTAINING PROTEIN"/>
    <property type="match status" value="1"/>
</dbReference>
<dbReference type="SUPFAM" id="SSF54001">
    <property type="entry name" value="Cysteine proteinases"/>
    <property type="match status" value="1"/>
</dbReference>
<dbReference type="Gene3D" id="3.90.70.10">
    <property type="entry name" value="Cysteine proteinases"/>
    <property type="match status" value="1"/>
</dbReference>
<accession>A0A1I0CI61</accession>
<dbReference type="InterPro" id="IPR038765">
    <property type="entry name" value="Papain-like_cys_pep_sf"/>
</dbReference>
<sequence>MANDEMIKIDGVPIDYQYPDLPTGCEATALSILLRWANVDTDKFDVADNLPKGREVHEVNGKWYGANPNETFVGDPYSDGSSYGVFEKPILATIEKYLPGKGVNLTGKNFNDILQIVKNGKPVMTWTTLKQKDSYYAKSWEDNHGNIIDWYNNEHAVVIVGYDSDFIIVHDPDTGKEEHYLRERFKKNWESMGKRSVTLDVS</sequence>
<organism evidence="2 3">
    <name type="scientific">Oceanobacillus limi</name>
    <dbReference type="NCBI Taxonomy" id="930131"/>
    <lineage>
        <taxon>Bacteria</taxon>
        <taxon>Bacillati</taxon>
        <taxon>Bacillota</taxon>
        <taxon>Bacilli</taxon>
        <taxon>Bacillales</taxon>
        <taxon>Bacillaceae</taxon>
        <taxon>Oceanobacillus</taxon>
    </lineage>
</organism>
<dbReference type="Pfam" id="PF13529">
    <property type="entry name" value="Peptidase_C39_2"/>
    <property type="match status" value="1"/>
</dbReference>